<dbReference type="PANTHER" id="PTHR46430:SF1">
    <property type="entry name" value="CHITIN SYNTHASE REGULATOR SKT5-RELATED"/>
    <property type="match status" value="1"/>
</dbReference>
<dbReference type="AlphaFoldDB" id="A0A0W0E2K3"/>
<feature type="compositionally biased region" description="Polar residues" evidence="3">
    <location>
        <begin position="534"/>
        <end position="545"/>
    </location>
</feature>
<sequence>MSHPYRQQLGEYGSRTSFDNSGQSLGIDISKIKDDIISTSSSLPRRPELFDDDEEYSSSNNVAAEDNNFDQSFNSTISSGARNMSSTSLSGNNVRKIRSKSVDLSHMYLLNGSHDTQLTFTNESVADLSHKVVSQYLSSGNNDPDTNPLVPRLKTIEMYRENVKKSKDPNVLFQYAQYMLQTALTMDPECMNSTGKDEDAAELKKKFLKDAHHYLKKLSTKGYVDAQYLLGDALASGAFGKKDNKEAYTLFQAAAKHGHVESAYRTAHCLEEGLGTTRDARKALNFLKFAASRNHPSAMYKLGVYSFYGRMGLPSDVNTKQNGIKWLSRAAARANELTCAAPYELAKIYEVGFLDILIPDNKYALELYVQAATLGHVPSCTLLGQRYETGDEFLPQDTSLSVHYYTQAALKGDPVAMLGLCAWYLVGAEPAFDKDENEALEWALRAANLKYPKAQYTLGYFYEHGKGCEKNAEIAWKWYARAAANNDKRAINKMNSKSKDDVTSTFKKGHQKSRSVNTLNLFAKMDDEPEYKPQESTFNNEFNTNSRDDLDGGRHNLSKSNDNYGSLPTPQINYFSAPNSAEQSPAISKQSANGKAFNNTGRLHRSTPQNDIRVIQNTQFKSEEDHLNKELPSHSQEQNSKEKKKKKNKKDCIIM</sequence>
<dbReference type="GO" id="GO:0005935">
    <property type="term" value="C:cellular bud neck"/>
    <property type="evidence" value="ECO:0007669"/>
    <property type="project" value="EnsemblFungi"/>
</dbReference>
<protein>
    <submittedName>
        <fullName evidence="4">Protein SKT5</fullName>
    </submittedName>
</protein>
<dbReference type="FunFam" id="1.25.40.10:FF:000707">
    <property type="entry name" value="Chitin synthase regulatory factor 3"/>
    <property type="match status" value="1"/>
</dbReference>
<dbReference type="InterPro" id="IPR006597">
    <property type="entry name" value="Sel1-like"/>
</dbReference>
<feature type="compositionally biased region" description="Polar residues" evidence="3">
    <location>
        <begin position="69"/>
        <end position="92"/>
    </location>
</feature>
<proteinExistence type="predicted"/>
<feature type="region of interest" description="Disordered" evidence="3">
    <location>
        <begin position="530"/>
        <end position="655"/>
    </location>
</feature>
<evidence type="ECO:0000313" key="5">
    <source>
        <dbReference type="Proteomes" id="UP000054886"/>
    </source>
</evidence>
<dbReference type="InterPro" id="IPR051726">
    <property type="entry name" value="Chitin_Synth_Reg"/>
</dbReference>
<dbReference type="EMBL" id="LLZZ01000157">
    <property type="protein sequence ID" value="KTA97714.1"/>
    <property type="molecule type" value="Genomic_DNA"/>
</dbReference>
<evidence type="ECO:0000313" key="4">
    <source>
        <dbReference type="EMBL" id="KTA97714.1"/>
    </source>
</evidence>
<dbReference type="InterPro" id="IPR011990">
    <property type="entry name" value="TPR-like_helical_dom_sf"/>
</dbReference>
<dbReference type="Pfam" id="PF08238">
    <property type="entry name" value="Sel1"/>
    <property type="match status" value="7"/>
</dbReference>
<reference evidence="4 5" key="1">
    <citation type="submission" date="2015-10" db="EMBL/GenBank/DDBJ databases">
        <title>Draft genomes sequences of Candida glabrata isolates 1A, 1B, 2A, 2B, 3A and 3B.</title>
        <authorList>
            <person name="Haavelsrud O.E."/>
            <person name="Gaustad P."/>
        </authorList>
    </citation>
    <scope>NUCLEOTIDE SEQUENCE [LARGE SCALE GENOMIC DNA]</scope>
    <source>
        <strain evidence="4">910700640</strain>
    </source>
</reference>
<dbReference type="SUPFAM" id="SSF81901">
    <property type="entry name" value="HCP-like"/>
    <property type="match status" value="1"/>
</dbReference>
<dbReference type="VEuPathDB" id="FungiDB:GWK60_A04301"/>
<feature type="compositionally biased region" description="Polar residues" evidence="3">
    <location>
        <begin position="558"/>
        <end position="620"/>
    </location>
</feature>
<organism evidence="4 5">
    <name type="scientific">Candida glabrata</name>
    <name type="common">Yeast</name>
    <name type="synonym">Torulopsis glabrata</name>
    <dbReference type="NCBI Taxonomy" id="5478"/>
    <lineage>
        <taxon>Eukaryota</taxon>
        <taxon>Fungi</taxon>
        <taxon>Dikarya</taxon>
        <taxon>Ascomycota</taxon>
        <taxon>Saccharomycotina</taxon>
        <taxon>Saccharomycetes</taxon>
        <taxon>Saccharomycetales</taxon>
        <taxon>Saccharomycetaceae</taxon>
        <taxon>Nakaseomyces</taxon>
    </lineage>
</organism>
<dbReference type="PANTHER" id="PTHR46430">
    <property type="entry name" value="PROTEIN SKT5-RELATED"/>
    <property type="match status" value="1"/>
</dbReference>
<dbReference type="GO" id="GO:0016020">
    <property type="term" value="C:membrane"/>
    <property type="evidence" value="ECO:0007669"/>
    <property type="project" value="EnsemblFungi"/>
</dbReference>
<evidence type="ECO:0000256" key="2">
    <source>
        <dbReference type="ARBA" id="ARBA00022737"/>
    </source>
</evidence>
<name>A0A0W0E2K3_CANGB</name>
<keyword evidence="2" id="KW-0677">Repeat</keyword>
<comment type="caution">
    <text evidence="4">The sequence shown here is derived from an EMBL/GenBank/DDBJ whole genome shotgun (WGS) entry which is preliminary data.</text>
</comment>
<feature type="compositionally biased region" description="Basic and acidic residues" evidence="3">
    <location>
        <begin position="621"/>
        <end position="632"/>
    </location>
</feature>
<evidence type="ECO:0000256" key="3">
    <source>
        <dbReference type="SAM" id="MobiDB-lite"/>
    </source>
</evidence>
<dbReference type="VEuPathDB" id="FungiDB:B1J91_A04411g"/>
<feature type="region of interest" description="Disordered" evidence="3">
    <location>
        <begin position="41"/>
        <end position="92"/>
    </location>
</feature>
<evidence type="ECO:0000256" key="1">
    <source>
        <dbReference type="ARBA" id="ARBA00022553"/>
    </source>
</evidence>
<dbReference type="GO" id="GO:0000131">
    <property type="term" value="C:incipient cellular bud site"/>
    <property type="evidence" value="ECO:0007669"/>
    <property type="project" value="EnsemblFungi"/>
</dbReference>
<gene>
    <name evidence="4" type="ORF">AO440_000130</name>
</gene>
<dbReference type="VEuPathDB" id="FungiDB:GVI51_A04257"/>
<dbReference type="Proteomes" id="UP000054886">
    <property type="component" value="Unassembled WGS sequence"/>
</dbReference>
<dbReference type="GO" id="GO:0008047">
    <property type="term" value="F:enzyme activator activity"/>
    <property type="evidence" value="ECO:0007669"/>
    <property type="project" value="EnsemblFungi"/>
</dbReference>
<dbReference type="SMART" id="SM00671">
    <property type="entry name" value="SEL1"/>
    <property type="match status" value="7"/>
</dbReference>
<accession>A0A0W0E2K3</accession>
<dbReference type="VEuPathDB" id="FungiDB:CAGL0A04411g"/>
<dbReference type="GO" id="GO:0006031">
    <property type="term" value="P:chitin biosynthetic process"/>
    <property type="evidence" value="ECO:0007669"/>
    <property type="project" value="EnsemblFungi"/>
</dbReference>
<keyword evidence="1" id="KW-0597">Phosphoprotein</keyword>
<dbReference type="Gene3D" id="1.25.40.10">
    <property type="entry name" value="Tetratricopeptide repeat domain"/>
    <property type="match status" value="2"/>
</dbReference>